<dbReference type="Pfam" id="PF18962">
    <property type="entry name" value="Por_Secre_tail"/>
    <property type="match status" value="1"/>
</dbReference>
<keyword evidence="3" id="KW-1185">Reference proteome</keyword>
<evidence type="ECO:0000313" key="2">
    <source>
        <dbReference type="EMBL" id="GGH85743.1"/>
    </source>
</evidence>
<sequence length="263" mass="28136">MKLRYVGRVAAALAVVSVPRAQCQTVHPVGAPITSLNWQPNAATDSLRVDIDGDNVADVTFRHSSLPSGGQGQPSFETFSVRTPPGGAEVALDSVEYDSAHRFTSGDLIRRGLRWGGTGYLAYTVTGNGGVGGRGFFRNGQSGYVAIRKNIAGRWSYWWFNITGKSAANSSIVSFYGQSAVVLAVAASRLIDKVPVFPNPTTNNWKLRGEGNYKLFDNTGRLVGQGGIQSAGIINGSHLTPGIYFLRFFSADGTISQCVLARE</sequence>
<name>A0ABQ2A7P7_9BACT</name>
<evidence type="ECO:0000259" key="1">
    <source>
        <dbReference type="Pfam" id="PF18962"/>
    </source>
</evidence>
<accession>A0ABQ2A7P7</accession>
<feature type="domain" description="Secretion system C-terminal sorting" evidence="1">
    <location>
        <begin position="196"/>
        <end position="255"/>
    </location>
</feature>
<comment type="caution">
    <text evidence="2">The sequence shown here is derived from an EMBL/GenBank/DDBJ whole genome shotgun (WGS) entry which is preliminary data.</text>
</comment>
<dbReference type="RefSeq" id="WP_188561992.1">
    <property type="nucleotide sequence ID" value="NZ_BMGY01000016.1"/>
</dbReference>
<dbReference type="Proteomes" id="UP000637774">
    <property type="component" value="Unassembled WGS sequence"/>
</dbReference>
<protein>
    <recommendedName>
        <fullName evidence="1">Secretion system C-terminal sorting domain-containing protein</fullName>
    </recommendedName>
</protein>
<proteinExistence type="predicted"/>
<dbReference type="EMBL" id="BMGY01000016">
    <property type="protein sequence ID" value="GGH85743.1"/>
    <property type="molecule type" value="Genomic_DNA"/>
</dbReference>
<dbReference type="InterPro" id="IPR026444">
    <property type="entry name" value="Secre_tail"/>
</dbReference>
<reference evidence="3" key="1">
    <citation type="journal article" date="2019" name="Int. J. Syst. Evol. Microbiol.">
        <title>The Global Catalogue of Microorganisms (GCM) 10K type strain sequencing project: providing services to taxonomists for standard genome sequencing and annotation.</title>
        <authorList>
            <consortium name="The Broad Institute Genomics Platform"/>
            <consortium name="The Broad Institute Genome Sequencing Center for Infectious Disease"/>
            <person name="Wu L."/>
            <person name="Ma J."/>
        </authorList>
    </citation>
    <scope>NUCLEOTIDE SEQUENCE [LARGE SCALE GENOMIC DNA]</scope>
    <source>
        <strain evidence="3">CGMCC 1.14966</strain>
    </source>
</reference>
<gene>
    <name evidence="2" type="ORF">GCM10011495_20700</name>
</gene>
<evidence type="ECO:0000313" key="3">
    <source>
        <dbReference type="Proteomes" id="UP000637774"/>
    </source>
</evidence>
<organism evidence="2 3">
    <name type="scientific">Hymenobacter frigidus</name>
    <dbReference type="NCBI Taxonomy" id="1524095"/>
    <lineage>
        <taxon>Bacteria</taxon>
        <taxon>Pseudomonadati</taxon>
        <taxon>Bacteroidota</taxon>
        <taxon>Cytophagia</taxon>
        <taxon>Cytophagales</taxon>
        <taxon>Hymenobacteraceae</taxon>
        <taxon>Hymenobacter</taxon>
    </lineage>
</organism>
<dbReference type="NCBIfam" id="TIGR04183">
    <property type="entry name" value="Por_Secre_tail"/>
    <property type="match status" value="1"/>
</dbReference>